<dbReference type="RefSeq" id="WP_197173613.1">
    <property type="nucleotide sequence ID" value="NZ_JBBMQX010000004.1"/>
</dbReference>
<comment type="caution">
    <text evidence="1">The sequence shown here is derived from an EMBL/GenBank/DDBJ whole genome shotgun (WGS) entry which is preliminary data.</text>
</comment>
<dbReference type="EMBL" id="JBBMQX010000004">
    <property type="protein sequence ID" value="MEM5532068.1"/>
    <property type="molecule type" value="Genomic_DNA"/>
</dbReference>
<gene>
    <name evidence="1" type="ORF">WNY57_06500</name>
</gene>
<name>A0ABU9TF43_9GAMM</name>
<organism evidence="1 2">
    <name type="scientific">Pseudoalteromonas arctica</name>
    <dbReference type="NCBI Taxonomy" id="394751"/>
    <lineage>
        <taxon>Bacteria</taxon>
        <taxon>Pseudomonadati</taxon>
        <taxon>Pseudomonadota</taxon>
        <taxon>Gammaproteobacteria</taxon>
        <taxon>Alteromonadales</taxon>
        <taxon>Pseudoalteromonadaceae</taxon>
        <taxon>Pseudoalteromonas</taxon>
    </lineage>
</organism>
<keyword evidence="2" id="KW-1185">Reference proteome</keyword>
<dbReference type="Proteomes" id="UP001457661">
    <property type="component" value="Unassembled WGS sequence"/>
</dbReference>
<evidence type="ECO:0000313" key="1">
    <source>
        <dbReference type="EMBL" id="MEM5532068.1"/>
    </source>
</evidence>
<reference evidence="1 2" key="1">
    <citation type="submission" date="2024-03" db="EMBL/GenBank/DDBJ databases">
        <title>Community enrichment and isolation of bacterial strains for fucoidan degradation.</title>
        <authorList>
            <person name="Sichert A."/>
        </authorList>
    </citation>
    <scope>NUCLEOTIDE SEQUENCE [LARGE SCALE GENOMIC DNA]</scope>
    <source>
        <strain evidence="1 2">AS26</strain>
    </source>
</reference>
<accession>A0ABU9TF43</accession>
<protein>
    <submittedName>
        <fullName evidence="1">Uncharacterized protein</fullName>
    </submittedName>
</protein>
<sequence>MSWFNFFRLSPKIDKQLKELSTELSDHQIKEVKKLFAQHAKSEIDVYMPRNDTFRVDMKSLRDSPVVKEQLQAASRLTHPTS</sequence>
<proteinExistence type="predicted"/>
<evidence type="ECO:0000313" key="2">
    <source>
        <dbReference type="Proteomes" id="UP001457661"/>
    </source>
</evidence>